<dbReference type="EC" id="1.8.1.14" evidence="9"/>
<comment type="cofactor">
    <cofactor evidence="1">
        <name>FAD</name>
        <dbReference type="ChEBI" id="CHEBI:57692"/>
    </cofactor>
</comment>
<evidence type="ECO:0000256" key="3">
    <source>
        <dbReference type="ARBA" id="ARBA00022630"/>
    </source>
</evidence>
<dbReference type="AlphaFoldDB" id="A0A2T3QL28"/>
<keyword evidence="6" id="KW-0676">Redox-active center</keyword>
<dbReference type="PRINTS" id="PR00368">
    <property type="entry name" value="FADPNR"/>
</dbReference>
<dbReference type="InterPro" id="IPR023753">
    <property type="entry name" value="FAD/NAD-binding_dom"/>
</dbReference>
<dbReference type="InterPro" id="IPR004099">
    <property type="entry name" value="Pyr_nucl-diS_OxRdtase_dimer"/>
</dbReference>
<dbReference type="OrthoDB" id="9800167at2"/>
<evidence type="ECO:0000259" key="8">
    <source>
        <dbReference type="Pfam" id="PF07992"/>
    </source>
</evidence>
<dbReference type="EMBL" id="UATL01000001">
    <property type="protein sequence ID" value="SPY28750.1"/>
    <property type="molecule type" value="Genomic_DNA"/>
</dbReference>
<dbReference type="Proteomes" id="UP000251647">
    <property type="component" value="Unassembled WGS sequence"/>
</dbReference>
<keyword evidence="3" id="KW-0285">Flavoprotein</keyword>
<organism evidence="9 10">
    <name type="scientific">Photobacterium damselae</name>
    <dbReference type="NCBI Taxonomy" id="38293"/>
    <lineage>
        <taxon>Bacteria</taxon>
        <taxon>Pseudomonadati</taxon>
        <taxon>Pseudomonadota</taxon>
        <taxon>Gammaproteobacteria</taxon>
        <taxon>Vibrionales</taxon>
        <taxon>Vibrionaceae</taxon>
        <taxon>Photobacterium</taxon>
    </lineage>
</organism>
<sequence>MKIIIIGGEAAGMSAAAKAKRIEPNAEIVVYEASKVISFGACGLPYFIGGEFDNAEYMAEFTPEQFATKGITVLTEHRVLSIDDKSQQLTVEHCDETFTTNYDRLMIATGAKEILPPIAGLDRQGVYSLRKMQDGLTIKQALASPTCQHVTVIGSGFIGLEVVEALINQGKDVRLIERAERLIPDAFEPEISQLLYHELEQAGVNIHLNESVEAVVGDHQVTSIKTDQDIYPTDMVICCTGVKPNTEFLHNTRLERLSNGAIIIDQQGKTSVENIWAAGDCATIWHAQLQKPVYVPLATGANKMGRLVGENLAGKSLQFKGTLATSCVKVLGLEAGRTGLSEAQAQAENIDYRSVFISDKCHTNYCHGQSPLHIKLIYQAQDKKIIGAQMIGNKGAVHRIDALAVAITLGATTDQLGMMDFAYAPPFSRTWDIMNVAGNVAK</sequence>
<dbReference type="RefSeq" id="WP_005298469.1">
    <property type="nucleotide sequence ID" value="NZ_PYOG01000007.1"/>
</dbReference>
<evidence type="ECO:0000256" key="1">
    <source>
        <dbReference type="ARBA" id="ARBA00001974"/>
    </source>
</evidence>
<feature type="domain" description="FAD/NAD(P)-binding" evidence="8">
    <location>
        <begin position="1"/>
        <end position="292"/>
    </location>
</feature>
<dbReference type="NCBIfam" id="NF007123">
    <property type="entry name" value="PRK09564.1"/>
    <property type="match status" value="1"/>
</dbReference>
<dbReference type="InterPro" id="IPR050260">
    <property type="entry name" value="FAD-bd_OxRdtase"/>
</dbReference>
<evidence type="ECO:0000256" key="6">
    <source>
        <dbReference type="ARBA" id="ARBA00023284"/>
    </source>
</evidence>
<dbReference type="InterPro" id="IPR036188">
    <property type="entry name" value="FAD/NAD-bd_sf"/>
</dbReference>
<dbReference type="Gene3D" id="3.50.50.60">
    <property type="entry name" value="FAD/NAD(P)-binding domain"/>
    <property type="match status" value="2"/>
</dbReference>
<evidence type="ECO:0000256" key="4">
    <source>
        <dbReference type="ARBA" id="ARBA00022827"/>
    </source>
</evidence>
<dbReference type="Pfam" id="PF02852">
    <property type="entry name" value="Pyr_redox_dim"/>
    <property type="match status" value="1"/>
</dbReference>
<evidence type="ECO:0000313" key="10">
    <source>
        <dbReference type="Proteomes" id="UP000251647"/>
    </source>
</evidence>
<dbReference type="InterPro" id="IPR016156">
    <property type="entry name" value="FAD/NAD-linked_Rdtase_dimer_sf"/>
</dbReference>
<name>A0A2T3QL28_PHODM</name>
<dbReference type="PANTHER" id="PTHR43429">
    <property type="entry name" value="PYRIDINE NUCLEOTIDE-DISULFIDE OXIDOREDUCTASE DOMAIN-CONTAINING"/>
    <property type="match status" value="1"/>
</dbReference>
<gene>
    <name evidence="9" type="primary">cdr_2</name>
    <name evidence="9" type="ORF">NCTC11647_01851</name>
</gene>
<evidence type="ECO:0000313" key="9">
    <source>
        <dbReference type="EMBL" id="SPY28750.1"/>
    </source>
</evidence>
<proteinExistence type="inferred from homology"/>
<dbReference type="SUPFAM" id="SSF55424">
    <property type="entry name" value="FAD/NAD-linked reductases, dimerisation (C-terminal) domain"/>
    <property type="match status" value="1"/>
</dbReference>
<evidence type="ECO:0000256" key="5">
    <source>
        <dbReference type="ARBA" id="ARBA00023002"/>
    </source>
</evidence>
<keyword evidence="5 9" id="KW-0560">Oxidoreductase</keyword>
<dbReference type="PRINTS" id="PR00411">
    <property type="entry name" value="PNDRDTASEI"/>
</dbReference>
<feature type="domain" description="Pyridine nucleotide-disulphide oxidoreductase dimerisation" evidence="7">
    <location>
        <begin position="328"/>
        <end position="430"/>
    </location>
</feature>
<comment type="similarity">
    <text evidence="2">Belongs to the class-III pyridine nucleotide-disulfide oxidoreductase family.</text>
</comment>
<protein>
    <submittedName>
        <fullName evidence="9">Coenzyme A disulfide reductase</fullName>
        <ecNumber evidence="9">1.8.1.14</ecNumber>
    </submittedName>
</protein>
<keyword evidence="4" id="KW-0274">FAD</keyword>
<evidence type="ECO:0000259" key="7">
    <source>
        <dbReference type="Pfam" id="PF02852"/>
    </source>
</evidence>
<dbReference type="Pfam" id="PF07992">
    <property type="entry name" value="Pyr_redox_2"/>
    <property type="match status" value="1"/>
</dbReference>
<dbReference type="SUPFAM" id="SSF51905">
    <property type="entry name" value="FAD/NAD(P)-binding domain"/>
    <property type="match status" value="1"/>
</dbReference>
<dbReference type="PANTHER" id="PTHR43429:SF1">
    <property type="entry name" value="NAD(P)H SULFUR OXIDOREDUCTASE (COA-DEPENDENT)"/>
    <property type="match status" value="1"/>
</dbReference>
<reference evidence="9 10" key="1">
    <citation type="submission" date="2018-06" db="EMBL/GenBank/DDBJ databases">
        <authorList>
            <consortium name="Pathogen Informatics"/>
            <person name="Doyle S."/>
        </authorList>
    </citation>
    <scope>NUCLEOTIDE SEQUENCE [LARGE SCALE GENOMIC DNA]</scope>
    <source>
        <strain evidence="9 10">NCTC11647</strain>
    </source>
</reference>
<evidence type="ECO:0000256" key="2">
    <source>
        <dbReference type="ARBA" id="ARBA00009130"/>
    </source>
</evidence>
<dbReference type="GO" id="GO:0050451">
    <property type="term" value="F:CoA-disulfide reductase (NADPH) activity"/>
    <property type="evidence" value="ECO:0007669"/>
    <property type="project" value="UniProtKB-EC"/>
</dbReference>
<accession>A0A2T3QL28</accession>